<name>A0A0C3BYH7_PILCF</name>
<dbReference type="InParanoid" id="A0A0C3BYH7"/>
<reference evidence="1 2" key="1">
    <citation type="submission" date="2014-04" db="EMBL/GenBank/DDBJ databases">
        <authorList>
            <consortium name="DOE Joint Genome Institute"/>
            <person name="Kuo A."/>
            <person name="Tarkka M."/>
            <person name="Buscot F."/>
            <person name="Kohler A."/>
            <person name="Nagy L.G."/>
            <person name="Floudas D."/>
            <person name="Copeland A."/>
            <person name="Barry K.W."/>
            <person name="Cichocki N."/>
            <person name="Veneault-Fourrey C."/>
            <person name="LaButti K."/>
            <person name="Lindquist E.A."/>
            <person name="Lipzen A."/>
            <person name="Lundell T."/>
            <person name="Morin E."/>
            <person name="Murat C."/>
            <person name="Sun H."/>
            <person name="Tunlid A."/>
            <person name="Henrissat B."/>
            <person name="Grigoriev I.V."/>
            <person name="Hibbett D.S."/>
            <person name="Martin F."/>
            <person name="Nordberg H.P."/>
            <person name="Cantor M.N."/>
            <person name="Hua S.X."/>
        </authorList>
    </citation>
    <scope>NUCLEOTIDE SEQUENCE [LARGE SCALE GENOMIC DNA]</scope>
    <source>
        <strain evidence="1 2">F 1598</strain>
    </source>
</reference>
<gene>
    <name evidence="1" type="ORF">PILCRDRAFT_70559</name>
</gene>
<keyword evidence="2" id="KW-1185">Reference proteome</keyword>
<organism evidence="1 2">
    <name type="scientific">Piloderma croceum (strain F 1598)</name>
    <dbReference type="NCBI Taxonomy" id="765440"/>
    <lineage>
        <taxon>Eukaryota</taxon>
        <taxon>Fungi</taxon>
        <taxon>Dikarya</taxon>
        <taxon>Basidiomycota</taxon>
        <taxon>Agaricomycotina</taxon>
        <taxon>Agaricomycetes</taxon>
        <taxon>Agaricomycetidae</taxon>
        <taxon>Atheliales</taxon>
        <taxon>Atheliaceae</taxon>
        <taxon>Piloderma</taxon>
    </lineage>
</organism>
<dbReference type="SUPFAM" id="SSF46689">
    <property type="entry name" value="Homeodomain-like"/>
    <property type="match status" value="1"/>
</dbReference>
<feature type="non-terminal residue" evidence="1">
    <location>
        <position position="1"/>
    </location>
</feature>
<protein>
    <submittedName>
        <fullName evidence="1">Uncharacterized protein</fullName>
    </submittedName>
</protein>
<sequence>LILIIPAEMSVDLKQHITDWYLVDQYTYCQIAGLADCSIGHVSNVMRNFREFSQVKNPFSSCTGHPSQIETGDIVYLHALLEANPALYLDKLKTHLLSIQNINLLIATIS</sequence>
<evidence type="ECO:0000313" key="1">
    <source>
        <dbReference type="EMBL" id="KIM82447.1"/>
    </source>
</evidence>
<dbReference type="AlphaFoldDB" id="A0A0C3BYH7"/>
<dbReference type="HOGENOM" id="CLU_056788_8_3_1"/>
<evidence type="ECO:0000313" key="2">
    <source>
        <dbReference type="Proteomes" id="UP000054166"/>
    </source>
</evidence>
<dbReference type="InterPro" id="IPR009057">
    <property type="entry name" value="Homeodomain-like_sf"/>
</dbReference>
<dbReference type="Proteomes" id="UP000054166">
    <property type="component" value="Unassembled WGS sequence"/>
</dbReference>
<proteinExistence type="predicted"/>
<accession>A0A0C3BYH7</accession>
<dbReference type="OrthoDB" id="3022198at2759"/>
<reference evidence="2" key="2">
    <citation type="submission" date="2015-01" db="EMBL/GenBank/DDBJ databases">
        <title>Evolutionary Origins and Diversification of the Mycorrhizal Mutualists.</title>
        <authorList>
            <consortium name="DOE Joint Genome Institute"/>
            <consortium name="Mycorrhizal Genomics Consortium"/>
            <person name="Kohler A."/>
            <person name="Kuo A."/>
            <person name="Nagy L.G."/>
            <person name="Floudas D."/>
            <person name="Copeland A."/>
            <person name="Barry K.W."/>
            <person name="Cichocki N."/>
            <person name="Veneault-Fourrey C."/>
            <person name="LaButti K."/>
            <person name="Lindquist E.A."/>
            <person name="Lipzen A."/>
            <person name="Lundell T."/>
            <person name="Morin E."/>
            <person name="Murat C."/>
            <person name="Riley R."/>
            <person name="Ohm R."/>
            <person name="Sun H."/>
            <person name="Tunlid A."/>
            <person name="Henrissat B."/>
            <person name="Grigoriev I.V."/>
            <person name="Hibbett D.S."/>
            <person name="Martin F."/>
        </authorList>
    </citation>
    <scope>NUCLEOTIDE SEQUENCE [LARGE SCALE GENOMIC DNA]</scope>
    <source>
        <strain evidence="2">F 1598</strain>
    </source>
</reference>
<dbReference type="EMBL" id="KN832994">
    <property type="protein sequence ID" value="KIM82447.1"/>
    <property type="molecule type" value="Genomic_DNA"/>
</dbReference>